<keyword evidence="7" id="KW-1185">Reference proteome</keyword>
<accession>A0AAV5RCD0</accession>
<dbReference type="Proteomes" id="UP001362899">
    <property type="component" value="Unassembled WGS sequence"/>
</dbReference>
<evidence type="ECO:0000256" key="1">
    <source>
        <dbReference type="ARBA" id="ARBA00004370"/>
    </source>
</evidence>
<reference evidence="6 7" key="1">
    <citation type="journal article" date="2023" name="Elife">
        <title>Identification of key yeast species and microbe-microbe interactions impacting larval growth of Drosophila in the wild.</title>
        <authorList>
            <person name="Mure A."/>
            <person name="Sugiura Y."/>
            <person name="Maeda R."/>
            <person name="Honda K."/>
            <person name="Sakurai N."/>
            <person name="Takahashi Y."/>
            <person name="Watada M."/>
            <person name="Katoh T."/>
            <person name="Gotoh A."/>
            <person name="Gotoh Y."/>
            <person name="Taniguchi I."/>
            <person name="Nakamura K."/>
            <person name="Hayashi T."/>
            <person name="Katayama T."/>
            <person name="Uemura T."/>
            <person name="Hattori Y."/>
        </authorList>
    </citation>
    <scope>NUCLEOTIDE SEQUENCE [LARGE SCALE GENOMIC DNA]</scope>
    <source>
        <strain evidence="6 7">SB-73</strain>
    </source>
</reference>
<keyword evidence="3 5" id="KW-1133">Transmembrane helix</keyword>
<comment type="similarity">
    <text evidence="5">Belongs to the SURF1 family.</text>
</comment>
<dbReference type="PANTHER" id="PTHR23427">
    <property type="entry name" value="SURFEIT LOCUS PROTEIN"/>
    <property type="match status" value="1"/>
</dbReference>
<evidence type="ECO:0000256" key="2">
    <source>
        <dbReference type="ARBA" id="ARBA00022692"/>
    </source>
</evidence>
<gene>
    <name evidence="6" type="ORF">DASB73_001820</name>
</gene>
<proteinExistence type="inferred from homology"/>
<organism evidence="6 7">
    <name type="scientific">Starmerella bacillaris</name>
    <name type="common">Yeast</name>
    <name type="synonym">Candida zemplinina</name>
    <dbReference type="NCBI Taxonomy" id="1247836"/>
    <lineage>
        <taxon>Eukaryota</taxon>
        <taxon>Fungi</taxon>
        <taxon>Dikarya</taxon>
        <taxon>Ascomycota</taxon>
        <taxon>Saccharomycotina</taxon>
        <taxon>Dipodascomycetes</taxon>
        <taxon>Dipodascales</taxon>
        <taxon>Trichomonascaceae</taxon>
        <taxon>Starmerella</taxon>
    </lineage>
</organism>
<comment type="subcellular location">
    <subcellularLocation>
        <location evidence="1">Membrane</location>
    </subcellularLocation>
    <subcellularLocation>
        <location evidence="5">Mitochondrion inner membrane</location>
        <topology evidence="5">Multi-pass membrane protein</topology>
    </subcellularLocation>
</comment>
<dbReference type="Pfam" id="PF02104">
    <property type="entry name" value="SURF1"/>
    <property type="match status" value="1"/>
</dbReference>
<protein>
    <recommendedName>
        <fullName evidence="5">SURF1-like protein</fullName>
    </recommendedName>
</protein>
<dbReference type="EMBL" id="BTGC01000001">
    <property type="protein sequence ID" value="GMM49224.1"/>
    <property type="molecule type" value="Genomic_DNA"/>
</dbReference>
<comment type="function">
    <text evidence="5">Probably involved in the biogenesis of the COX complex.</text>
</comment>
<feature type="transmembrane region" description="Helical" evidence="5">
    <location>
        <begin position="275"/>
        <end position="296"/>
    </location>
</feature>
<dbReference type="InterPro" id="IPR002994">
    <property type="entry name" value="Surf1/Shy1"/>
</dbReference>
<dbReference type="CDD" id="cd06662">
    <property type="entry name" value="SURF1"/>
    <property type="match status" value="1"/>
</dbReference>
<comment type="caution">
    <text evidence="6">The sequence shown here is derived from an EMBL/GenBank/DDBJ whole genome shotgun (WGS) entry which is preliminary data.</text>
</comment>
<keyword evidence="5" id="KW-0999">Mitochondrion inner membrane</keyword>
<dbReference type="PANTHER" id="PTHR23427:SF2">
    <property type="entry name" value="SURFEIT LOCUS PROTEIN 1"/>
    <property type="match status" value="1"/>
</dbReference>
<dbReference type="AlphaFoldDB" id="A0AAV5RCD0"/>
<dbReference type="GO" id="GO:0033617">
    <property type="term" value="P:mitochondrial respiratory chain complex IV assembly"/>
    <property type="evidence" value="ECO:0007669"/>
    <property type="project" value="TreeGrafter"/>
</dbReference>
<sequence>MSLCGKLFTASRSFRISPGIGARSYLTLSRLNSVAKQTSVPFGARGVVLKSNWDESKSRTKPKSNVKNKLILGLLILMPIVSFGLGTWQVRRLQWKVGLIQRAEGNLRKEPVELPVILDAETSNEWDYVRIKVNGIFDHSKESLIGPRMNHGRRGYLVVTPLVRPNASTVLIVRGWIDDAHKLQSTRPESLLRGQQQVECLIREKPQKNSFTPERNQNGDYHFMDIDQIAKETQSEAVMLEAVISPEDAEMPERLRKRGIPVGVVPNVNYRNAHFQYILTWYGICLFSVVMLLTMYKQRRPVDPLQQKLKHARKWQ</sequence>
<keyword evidence="4 5" id="KW-0472">Membrane</keyword>
<feature type="transmembrane region" description="Helical" evidence="5">
    <location>
        <begin position="70"/>
        <end position="88"/>
    </location>
</feature>
<name>A0AAV5RCD0_STABA</name>
<evidence type="ECO:0000313" key="6">
    <source>
        <dbReference type="EMBL" id="GMM49224.1"/>
    </source>
</evidence>
<evidence type="ECO:0000256" key="4">
    <source>
        <dbReference type="ARBA" id="ARBA00023136"/>
    </source>
</evidence>
<dbReference type="InterPro" id="IPR045214">
    <property type="entry name" value="Surf1/Surf4"/>
</dbReference>
<evidence type="ECO:0000313" key="7">
    <source>
        <dbReference type="Proteomes" id="UP001362899"/>
    </source>
</evidence>
<keyword evidence="5" id="KW-0496">Mitochondrion</keyword>
<dbReference type="GO" id="GO:0005743">
    <property type="term" value="C:mitochondrial inner membrane"/>
    <property type="evidence" value="ECO:0007669"/>
    <property type="project" value="UniProtKB-SubCell"/>
</dbReference>
<evidence type="ECO:0000256" key="5">
    <source>
        <dbReference type="RuleBase" id="RU363076"/>
    </source>
</evidence>
<evidence type="ECO:0000256" key="3">
    <source>
        <dbReference type="ARBA" id="ARBA00022989"/>
    </source>
</evidence>
<dbReference type="PROSITE" id="PS50895">
    <property type="entry name" value="SURF1"/>
    <property type="match status" value="1"/>
</dbReference>
<keyword evidence="2 5" id="KW-0812">Transmembrane</keyword>